<evidence type="ECO:0000313" key="1">
    <source>
        <dbReference type="EMBL" id="CUG78547.1"/>
    </source>
</evidence>
<accession>A0A0S4J4H8</accession>
<keyword evidence="2" id="KW-1185">Reference proteome</keyword>
<gene>
    <name evidence="1" type="ORF">BSAL_85825</name>
</gene>
<dbReference type="VEuPathDB" id="TriTrypDB:BSAL_85825"/>
<protein>
    <submittedName>
        <fullName evidence="1">Uncharacterized protein</fullName>
    </submittedName>
</protein>
<dbReference type="AlphaFoldDB" id="A0A0S4J4H8"/>
<evidence type="ECO:0000313" key="2">
    <source>
        <dbReference type="Proteomes" id="UP000051952"/>
    </source>
</evidence>
<proteinExistence type="predicted"/>
<dbReference type="EMBL" id="CYKH01001023">
    <property type="protein sequence ID" value="CUG78547.1"/>
    <property type="molecule type" value="Genomic_DNA"/>
</dbReference>
<sequence length="182" mass="18777">MAFGILVGLHVASGTQIIDLRSEGLPCGNTTCTGSGELCCAETSCYNPNEGEYCCQPAKDSEYPMSVICARGQTCCGEGIAMVSICINPLNETCCTQESPVALSTSCPLGDMCCPTWGPPMLFDCCGGSKASTCCSNGEDGAAANGFCCAEHTTCCLIADNSYVTCCNKTERCGVDSCIGLP</sequence>
<name>A0A0S4J4H8_BODSA</name>
<reference evidence="2" key="1">
    <citation type="submission" date="2015-09" db="EMBL/GenBank/DDBJ databases">
        <authorList>
            <consortium name="Pathogen Informatics"/>
        </authorList>
    </citation>
    <scope>NUCLEOTIDE SEQUENCE [LARGE SCALE GENOMIC DNA]</scope>
    <source>
        <strain evidence="2">Lake Konstanz</strain>
    </source>
</reference>
<organism evidence="1 2">
    <name type="scientific">Bodo saltans</name>
    <name type="common">Flagellated protozoan</name>
    <dbReference type="NCBI Taxonomy" id="75058"/>
    <lineage>
        <taxon>Eukaryota</taxon>
        <taxon>Discoba</taxon>
        <taxon>Euglenozoa</taxon>
        <taxon>Kinetoplastea</taxon>
        <taxon>Metakinetoplastina</taxon>
        <taxon>Eubodonida</taxon>
        <taxon>Bodonidae</taxon>
        <taxon>Bodo</taxon>
    </lineage>
</organism>
<dbReference type="OrthoDB" id="5409186at2759"/>
<dbReference type="Proteomes" id="UP000051952">
    <property type="component" value="Unassembled WGS sequence"/>
</dbReference>